<evidence type="ECO:0000256" key="5">
    <source>
        <dbReference type="ARBA" id="ARBA00023053"/>
    </source>
</evidence>
<dbReference type="OrthoDB" id="407410at2759"/>
<dbReference type="GO" id="GO:0008270">
    <property type="term" value="F:zinc ion binding"/>
    <property type="evidence" value="ECO:0007669"/>
    <property type="project" value="UniProtKB-KW"/>
</dbReference>
<feature type="zinc finger region" description="C3H1-type" evidence="9">
    <location>
        <begin position="38"/>
        <end position="66"/>
    </location>
</feature>
<dbReference type="EMBL" id="LHPG02000013">
    <property type="protein sequence ID" value="PRW44494.1"/>
    <property type="molecule type" value="Genomic_DNA"/>
</dbReference>
<dbReference type="Pfam" id="PF25512">
    <property type="entry name" value="zf-CCCH_AtC3H23"/>
    <property type="match status" value="1"/>
</dbReference>
<dbReference type="PANTHER" id="PTHR12266:SF0">
    <property type="entry name" value="MITOCHONDRIAL SODIUM_CALCIUM EXCHANGER PROTEIN"/>
    <property type="match status" value="1"/>
</dbReference>
<dbReference type="PROSITE" id="PS50103">
    <property type="entry name" value="ZF_C3H1"/>
    <property type="match status" value="1"/>
</dbReference>
<feature type="compositionally biased region" description="Low complexity" evidence="10">
    <location>
        <begin position="164"/>
        <end position="175"/>
    </location>
</feature>
<evidence type="ECO:0000256" key="2">
    <source>
        <dbReference type="ARBA" id="ARBA00022448"/>
    </source>
</evidence>
<keyword evidence="14" id="KW-1185">Reference proteome</keyword>
<dbReference type="InterPro" id="IPR057444">
    <property type="entry name" value="Znf-CCCH_AtC3H23-like"/>
</dbReference>
<evidence type="ECO:0000256" key="8">
    <source>
        <dbReference type="ARBA" id="ARBA00038187"/>
    </source>
</evidence>
<accession>A0A2P6TK74</accession>
<feature type="transmembrane region" description="Helical" evidence="11">
    <location>
        <begin position="1515"/>
        <end position="1532"/>
    </location>
</feature>
<comment type="similarity">
    <text evidence="8">Belongs to the Ca(2+):cation antiporter (CaCA) (TC 2.A.19) family. Cation/calcium exchanger (CCX) subfamily.</text>
</comment>
<dbReference type="GO" id="GO:0006814">
    <property type="term" value="P:sodium ion transport"/>
    <property type="evidence" value="ECO:0007669"/>
    <property type="project" value="UniProtKB-KW"/>
</dbReference>
<feature type="compositionally biased region" description="Low complexity" evidence="10">
    <location>
        <begin position="1335"/>
        <end position="1350"/>
    </location>
</feature>
<keyword evidence="7" id="KW-0739">Sodium transport</keyword>
<dbReference type="InterPro" id="IPR044880">
    <property type="entry name" value="NCX_ion-bd_dom_sf"/>
</dbReference>
<feature type="transmembrane region" description="Helical" evidence="11">
    <location>
        <begin position="1447"/>
        <end position="1473"/>
    </location>
</feature>
<comment type="caution">
    <text evidence="13">The sequence shown here is derived from an EMBL/GenBank/DDBJ whole genome shotgun (WGS) entry which is preliminary data.</text>
</comment>
<name>A0A2P6TK74_CHLSO</name>
<keyword evidence="2" id="KW-0813">Transport</keyword>
<dbReference type="GO" id="GO:0008324">
    <property type="term" value="F:monoatomic cation transmembrane transporter activity"/>
    <property type="evidence" value="ECO:0007669"/>
    <property type="project" value="TreeGrafter"/>
</dbReference>
<feature type="compositionally biased region" description="Low complexity" evidence="10">
    <location>
        <begin position="719"/>
        <end position="729"/>
    </location>
</feature>
<evidence type="ECO:0000256" key="4">
    <source>
        <dbReference type="ARBA" id="ARBA00022989"/>
    </source>
</evidence>
<gene>
    <name evidence="13" type="ORF">C2E21_6628</name>
</gene>
<sequence>MASMKVLPCSKRFVHDWTECPFAHPQEKARRRDPSIHNYTGIACPSMKKEGCCAFGDHCPYAHNVFEYWLHPTRYRTQLCNDGSNCKRKICFFAHSLDELRVPACKPFVSPEALASAAAAAAADAEAKRRAATIGSPLSAFATLSPGPSPQRASLGSLPPARLSGASVAAPASPSTTDDALMGSSPAEAGVQAALQQLAGAGFSSQEQQVIELVTSLLAQDKVSPEQAANILQQMLPPDTLSQLQAHLNTPRASMDEMRMCYSDPLAGRGAAAADLHMRASGSFDMSGASPRAATQAQQAQQAQQAAAARSAQQGLSLEHLAAMQAAQTMGFAGMSLQQGPMPAPHGTFAEYQATPRTSLESARSSFDTGAQVAAVRSSSGSDCSAGAPRLSDGAGCGALGQQGMGQRRSPPLLSAAQQAAQQAVRPSMEAAMRRMSAEQELGSASQQIAALQAAAAVQQQQYLHPTALETAAQAQAQAQHRAVLQAALQRRRQLLQLQQMAAPAGARPSEDSTRMSFETSGRPSVDASRASVDAVYPPQLMPTLSGQNFYGAQLSPVPEQFPMINAPPPSSSWSMGAAGRFSLDSGTDRLSEDLSRLSFEAAARPVAAPTANPYASAFFMAGAPVGTTAPPPSEVHALELRMSAPTAGMGGMDRRLPPLPPLRTGSNKSSSPDPAEEPAGQLLGGTSLQRLQRVLPLLCLLAALSACAAGDGGAQTKAGQQPSPAAAATPPPPALAARKAAQLRAANSTAASGGNNGTAAAADARANKRQSLAWKHKRRPCAENDAKCIALRDHECDPYFVNVTDKCTFVQYNRACLADVHQIAYLPTFYCAKDDGRALVALGFSAWMAVLFWVMAVVAEDFLVPALGFVAHWLRMAPDVAGVTLFSLASGAPDLFTQIAAVAAGGHVNQELAISATLGGGLFIISVIFAVVALVRKSGTTADSSEPREITDRRAFVRDAVAYALSVLALLGLMLRGTFSAWEATLLLVGYGVYLAVCIVTSRAGGGGSGASGVGHRHAYFAVTPSQEHLQLAEQQALVGSPAGAAAAAAAAAGGLAEAGEAYGASTGVQLPRQFGGVVVAGGAALPGQQIELVSRAGGTTPQRKSAAQLAALESGSRPASPLPLRDKPLGELGGIGGGGQEELASLVAGAAPSDGGALALAGPSPRGAAALRSKLAAGHSSRMGKLVHSASLGLEELLHLHGKSGPRLWLSFAMAPAMLLLHATMPALHPGYYTPTYAVVVSFGAPLFALLGTELYPHRLSTGTFLLAWLLAALVLLVLMLLVVRPAGSSSTSQQQQLHGTQQQSGLNGSTVAVTAIASGSPLGAAPPPSSPQPGRGWALGSSSSSSGGSSGGRWARMRQRLGARRQRRNLVLALLAAVQCTVWMSLAADELVALFQAIGRICDAIGRICDISQDLLGATVLAWGEAVPELAATLSLARQGQGTMALAAVFGGPVFNVLVAWSAPTLYAALRHGPMSYQLSPGVGILVAFTLGVLCLQLAAFPLLSWRLDRRAAAAVLALFVLAQAFFLSKELF</sequence>
<feature type="transmembrane region" description="Helical" evidence="11">
    <location>
        <begin position="982"/>
        <end position="1001"/>
    </location>
</feature>
<organism evidence="13 14">
    <name type="scientific">Chlorella sorokiniana</name>
    <name type="common">Freshwater green alga</name>
    <dbReference type="NCBI Taxonomy" id="3076"/>
    <lineage>
        <taxon>Eukaryota</taxon>
        <taxon>Viridiplantae</taxon>
        <taxon>Chlorophyta</taxon>
        <taxon>core chlorophytes</taxon>
        <taxon>Trebouxiophyceae</taxon>
        <taxon>Chlorellales</taxon>
        <taxon>Chlorellaceae</taxon>
        <taxon>Chlorella clade</taxon>
        <taxon>Chlorella</taxon>
    </lineage>
</organism>
<feature type="region of interest" description="Disordered" evidence="10">
    <location>
        <begin position="647"/>
        <end position="682"/>
    </location>
</feature>
<dbReference type="InterPro" id="IPR051359">
    <property type="entry name" value="CaCA_antiporter"/>
</dbReference>
<keyword evidence="9" id="KW-0479">Metal-binding</keyword>
<evidence type="ECO:0000256" key="9">
    <source>
        <dbReference type="PROSITE-ProRule" id="PRU00723"/>
    </source>
</evidence>
<dbReference type="SMART" id="SM00356">
    <property type="entry name" value="ZnF_C3H1"/>
    <property type="match status" value="2"/>
</dbReference>
<keyword evidence="9" id="KW-0863">Zinc-finger</keyword>
<evidence type="ECO:0000256" key="6">
    <source>
        <dbReference type="ARBA" id="ARBA00023136"/>
    </source>
</evidence>
<feature type="region of interest" description="Disordered" evidence="10">
    <location>
        <begin position="502"/>
        <end position="530"/>
    </location>
</feature>
<keyword evidence="6 11" id="KW-0472">Membrane</keyword>
<keyword evidence="5" id="KW-0915">Sodium</keyword>
<feature type="transmembrane region" description="Helical" evidence="11">
    <location>
        <begin position="1236"/>
        <end position="1255"/>
    </location>
</feature>
<evidence type="ECO:0000313" key="13">
    <source>
        <dbReference type="EMBL" id="PRW44494.1"/>
    </source>
</evidence>
<evidence type="ECO:0000313" key="14">
    <source>
        <dbReference type="Proteomes" id="UP000239899"/>
    </source>
</evidence>
<protein>
    <submittedName>
        <fullName evidence="13">Zn-finger CCCH type isoform B</fullName>
    </submittedName>
</protein>
<evidence type="ECO:0000256" key="1">
    <source>
        <dbReference type="ARBA" id="ARBA00004141"/>
    </source>
</evidence>
<reference evidence="13 14" key="1">
    <citation type="journal article" date="2018" name="Plant J.">
        <title>Genome sequences of Chlorella sorokiniana UTEX 1602 and Micractinium conductrix SAG 241.80: implications to maltose excretion by a green alga.</title>
        <authorList>
            <person name="Arriola M.B."/>
            <person name="Velmurugan N."/>
            <person name="Zhang Y."/>
            <person name="Plunkett M.H."/>
            <person name="Hondzo H."/>
            <person name="Barney B.M."/>
        </authorList>
    </citation>
    <scope>NUCLEOTIDE SEQUENCE [LARGE SCALE GENOMIC DNA]</scope>
    <source>
        <strain evidence="14">UTEX 1602</strain>
    </source>
</reference>
<dbReference type="GO" id="GO:0016020">
    <property type="term" value="C:membrane"/>
    <property type="evidence" value="ECO:0007669"/>
    <property type="project" value="UniProtKB-SubCell"/>
</dbReference>
<evidence type="ECO:0000256" key="7">
    <source>
        <dbReference type="ARBA" id="ARBA00023201"/>
    </source>
</evidence>
<keyword evidence="4 11" id="KW-1133">Transmembrane helix</keyword>
<dbReference type="PANTHER" id="PTHR12266">
    <property type="entry name" value="NA+/CA2+ K+ INDEPENDENT EXCHANGER"/>
    <property type="match status" value="1"/>
</dbReference>
<feature type="transmembrane region" description="Helical" evidence="11">
    <location>
        <begin position="1485"/>
        <end position="1509"/>
    </location>
</feature>
<feature type="transmembrane region" description="Helical" evidence="11">
    <location>
        <begin position="881"/>
        <end position="907"/>
    </location>
</feature>
<keyword evidence="7" id="KW-0406">Ion transport</keyword>
<dbReference type="Gene3D" id="1.20.1420.30">
    <property type="entry name" value="NCX, central ion-binding region"/>
    <property type="match status" value="2"/>
</dbReference>
<dbReference type="Proteomes" id="UP000239899">
    <property type="component" value="Unassembled WGS sequence"/>
</dbReference>
<keyword evidence="9" id="KW-0862">Zinc</keyword>
<dbReference type="Pfam" id="PF01699">
    <property type="entry name" value="Na_Ca_ex"/>
    <property type="match status" value="2"/>
</dbReference>
<comment type="subcellular location">
    <subcellularLocation>
        <location evidence="1">Membrane</location>
        <topology evidence="1">Multi-pass membrane protein</topology>
    </subcellularLocation>
</comment>
<evidence type="ECO:0000256" key="11">
    <source>
        <dbReference type="SAM" id="Phobius"/>
    </source>
</evidence>
<feature type="region of interest" description="Disordered" evidence="10">
    <location>
        <begin position="1325"/>
        <end position="1356"/>
    </location>
</feature>
<keyword evidence="3 11" id="KW-0812">Transmembrane</keyword>
<evidence type="ECO:0000256" key="10">
    <source>
        <dbReference type="SAM" id="MobiDB-lite"/>
    </source>
</evidence>
<feature type="region of interest" description="Disordered" evidence="10">
    <location>
        <begin position="143"/>
        <end position="183"/>
    </location>
</feature>
<dbReference type="InterPro" id="IPR004837">
    <property type="entry name" value="NaCa_Exmemb"/>
</dbReference>
<feature type="region of interest" description="Disordered" evidence="10">
    <location>
        <begin position="712"/>
        <end position="736"/>
    </location>
</feature>
<feature type="transmembrane region" description="Helical" evidence="11">
    <location>
        <begin position="913"/>
        <end position="936"/>
    </location>
</feature>
<proteinExistence type="inferred from homology"/>
<evidence type="ECO:0000259" key="12">
    <source>
        <dbReference type="PROSITE" id="PS50103"/>
    </source>
</evidence>
<feature type="domain" description="C3H1-type" evidence="12">
    <location>
        <begin position="38"/>
        <end position="66"/>
    </location>
</feature>
<dbReference type="InterPro" id="IPR000571">
    <property type="entry name" value="Znf_CCCH"/>
</dbReference>
<feature type="transmembrane region" description="Helical" evidence="11">
    <location>
        <begin position="1267"/>
        <end position="1286"/>
    </location>
</feature>
<evidence type="ECO:0000256" key="3">
    <source>
        <dbReference type="ARBA" id="ARBA00022692"/>
    </source>
</evidence>
<feature type="transmembrane region" description="Helical" evidence="11">
    <location>
        <begin position="957"/>
        <end position="976"/>
    </location>
</feature>